<dbReference type="SFLD" id="SFLDS00003">
    <property type="entry name" value="Haloacid_Dehalogenase"/>
    <property type="match status" value="1"/>
</dbReference>
<comment type="caution">
    <text evidence="5">The sequence shown here is derived from an EMBL/GenBank/DDBJ whole genome shotgun (WGS) entry which is preliminary data.</text>
</comment>
<accession>A0A936K7T1</accession>
<keyword evidence="4" id="KW-0460">Magnesium</keyword>
<dbReference type="GO" id="GO:0046872">
    <property type="term" value="F:metal ion binding"/>
    <property type="evidence" value="ECO:0007669"/>
    <property type="project" value="UniProtKB-KW"/>
</dbReference>
<dbReference type="InterPro" id="IPR051400">
    <property type="entry name" value="HAD-like_hydrolase"/>
</dbReference>
<evidence type="ECO:0000313" key="6">
    <source>
        <dbReference type="Proteomes" id="UP000709959"/>
    </source>
</evidence>
<dbReference type="InterPro" id="IPR023214">
    <property type="entry name" value="HAD_sf"/>
</dbReference>
<proteinExistence type="predicted"/>
<dbReference type="PANTHER" id="PTHR46470:SF2">
    <property type="entry name" value="GLYCERALDEHYDE 3-PHOSPHATE PHOSPHATASE"/>
    <property type="match status" value="1"/>
</dbReference>
<evidence type="ECO:0000256" key="4">
    <source>
        <dbReference type="ARBA" id="ARBA00022842"/>
    </source>
</evidence>
<evidence type="ECO:0000256" key="3">
    <source>
        <dbReference type="ARBA" id="ARBA00022801"/>
    </source>
</evidence>
<dbReference type="NCBIfam" id="TIGR01549">
    <property type="entry name" value="HAD-SF-IA-v1"/>
    <property type="match status" value="1"/>
</dbReference>
<keyword evidence="2" id="KW-0479">Metal-binding</keyword>
<dbReference type="Proteomes" id="UP000709959">
    <property type="component" value="Unassembled WGS sequence"/>
</dbReference>
<dbReference type="InterPro" id="IPR036412">
    <property type="entry name" value="HAD-like_sf"/>
</dbReference>
<comment type="cofactor">
    <cofactor evidence="1">
        <name>Mg(2+)</name>
        <dbReference type="ChEBI" id="CHEBI:18420"/>
    </cofactor>
</comment>
<dbReference type="PANTHER" id="PTHR46470">
    <property type="entry name" value="N-ACYLNEURAMINATE-9-PHOSPHATASE"/>
    <property type="match status" value="1"/>
</dbReference>
<reference evidence="5 6" key="1">
    <citation type="submission" date="2020-10" db="EMBL/GenBank/DDBJ databases">
        <title>Connecting structure to function with the recovery of over 1000 high-quality activated sludge metagenome-assembled genomes encoding full-length rRNA genes using long-read sequencing.</title>
        <authorList>
            <person name="Singleton C.M."/>
            <person name="Petriglieri F."/>
            <person name="Kristensen J.M."/>
            <person name="Kirkegaard R.H."/>
            <person name="Michaelsen T.Y."/>
            <person name="Andersen M.H."/>
            <person name="Karst S.M."/>
            <person name="Dueholm M.S."/>
            <person name="Nielsen P.H."/>
            <person name="Albertsen M."/>
        </authorList>
    </citation>
    <scope>NUCLEOTIDE SEQUENCE [LARGE SCALE GENOMIC DNA]</scope>
    <source>
        <strain evidence="5">OdNE_18-Q3-R46-58_MAXAC.008</strain>
    </source>
</reference>
<dbReference type="GO" id="GO:0016791">
    <property type="term" value="F:phosphatase activity"/>
    <property type="evidence" value="ECO:0007669"/>
    <property type="project" value="TreeGrafter"/>
</dbReference>
<organism evidence="5 6">
    <name type="scientific">Candidatus Geothrix odensensis</name>
    <dbReference type="NCBI Taxonomy" id="2954440"/>
    <lineage>
        <taxon>Bacteria</taxon>
        <taxon>Pseudomonadati</taxon>
        <taxon>Acidobacteriota</taxon>
        <taxon>Holophagae</taxon>
        <taxon>Holophagales</taxon>
        <taxon>Holophagaceae</taxon>
        <taxon>Geothrix</taxon>
    </lineage>
</organism>
<keyword evidence="3 5" id="KW-0378">Hydrolase</keyword>
<dbReference type="Gene3D" id="1.20.120.1600">
    <property type="match status" value="1"/>
</dbReference>
<dbReference type="Gene3D" id="3.40.50.1000">
    <property type="entry name" value="HAD superfamily/HAD-like"/>
    <property type="match status" value="1"/>
</dbReference>
<protein>
    <submittedName>
        <fullName evidence="5">HAD family hydrolase</fullName>
    </submittedName>
</protein>
<gene>
    <name evidence="5" type="ORF">IPN91_12895</name>
</gene>
<sequence>MIRAVVFDLWNTLVFSPAGSPFQRMKELLRPEQAHLFPELVRDGMVQPHASVRAFLAAWQERAGLDEAQMDAMAQAFLAAGQQAECFAGSPEAVGAVRDLARVALLSNTQTFGLELLDRLGIGERIRTRILSAEIGALKPESAAFEAVQRKLGVFPGNLVMVGDSWTDDVEGAVAAGWTAVWVNREAKPRPDHDPDHPIYEVRSLDRLPELIQGLQDGMRCPTCLG</sequence>
<evidence type="ECO:0000256" key="2">
    <source>
        <dbReference type="ARBA" id="ARBA00022723"/>
    </source>
</evidence>
<evidence type="ECO:0000313" key="5">
    <source>
        <dbReference type="EMBL" id="MBK8573500.1"/>
    </source>
</evidence>
<dbReference type="SFLD" id="SFLDG01129">
    <property type="entry name" value="C1.5:_HAD__Beta-PGM__Phosphata"/>
    <property type="match status" value="1"/>
</dbReference>
<dbReference type="GO" id="GO:0044281">
    <property type="term" value="P:small molecule metabolic process"/>
    <property type="evidence" value="ECO:0007669"/>
    <property type="project" value="UniProtKB-ARBA"/>
</dbReference>
<dbReference type="SUPFAM" id="SSF56784">
    <property type="entry name" value="HAD-like"/>
    <property type="match status" value="1"/>
</dbReference>
<dbReference type="Pfam" id="PF00702">
    <property type="entry name" value="Hydrolase"/>
    <property type="match status" value="1"/>
</dbReference>
<dbReference type="AlphaFoldDB" id="A0A936K7T1"/>
<name>A0A936K7T1_9BACT</name>
<dbReference type="PRINTS" id="PR00413">
    <property type="entry name" value="HADHALOGNASE"/>
</dbReference>
<dbReference type="InterPro" id="IPR006439">
    <property type="entry name" value="HAD-SF_hydro_IA"/>
</dbReference>
<evidence type="ECO:0000256" key="1">
    <source>
        <dbReference type="ARBA" id="ARBA00001946"/>
    </source>
</evidence>
<dbReference type="EMBL" id="JADKCH010000020">
    <property type="protein sequence ID" value="MBK8573500.1"/>
    <property type="molecule type" value="Genomic_DNA"/>
</dbReference>